<dbReference type="CDD" id="cd05403">
    <property type="entry name" value="NT_KNTase_like"/>
    <property type="match status" value="1"/>
</dbReference>
<evidence type="ECO:0000313" key="1">
    <source>
        <dbReference type="EMBL" id="CAB4791109.1"/>
    </source>
</evidence>
<dbReference type="AlphaFoldDB" id="A0A6J6X3V5"/>
<proteinExistence type="predicted"/>
<reference evidence="1" key="1">
    <citation type="submission" date="2020-05" db="EMBL/GenBank/DDBJ databases">
        <authorList>
            <person name="Chiriac C."/>
            <person name="Salcher M."/>
            <person name="Ghai R."/>
            <person name="Kavagutti S V."/>
        </authorList>
    </citation>
    <scope>NUCLEOTIDE SEQUENCE</scope>
</reference>
<organism evidence="1">
    <name type="scientific">freshwater metagenome</name>
    <dbReference type="NCBI Taxonomy" id="449393"/>
    <lineage>
        <taxon>unclassified sequences</taxon>
        <taxon>metagenomes</taxon>
        <taxon>ecological metagenomes</taxon>
    </lineage>
</organism>
<dbReference type="InterPro" id="IPR036390">
    <property type="entry name" value="WH_DNA-bd_sf"/>
</dbReference>
<protein>
    <submittedName>
        <fullName evidence="1">Unannotated protein</fullName>
    </submittedName>
</protein>
<gene>
    <name evidence="1" type="ORF">UFOPK2925_01471</name>
</gene>
<sequence length="202" mass="22026">MKVDPSSLAPMLRSDTQGRILARLMTDPSQRYTLTDLVRWVESSMPTVMREVGRAEAAGILTTEKIGPIRLVKANPTHPLYDALSQIVLTTYGVPAIIEREFDGLIGATAVIIFGSWAHLYNGDAGRSPNDIDVLIIGSPSRELVDAAADRAENKIGLPVQATIRSVENWKEDNDPFINGIKSKPFTVVFNTEEPALGLALD</sequence>
<accession>A0A6J6X3V5</accession>
<dbReference type="EMBL" id="CAEZZU010000270">
    <property type="protein sequence ID" value="CAB4791109.1"/>
    <property type="molecule type" value="Genomic_DNA"/>
</dbReference>
<name>A0A6J6X3V5_9ZZZZ</name>
<dbReference type="SUPFAM" id="SSF46785">
    <property type="entry name" value="Winged helix' DNA-binding domain"/>
    <property type="match status" value="1"/>
</dbReference>